<accession>A0A8K0SNL9</accession>
<protein>
    <submittedName>
        <fullName evidence="2">Uncharacterized protein</fullName>
    </submittedName>
</protein>
<sequence>MSFAGTPPTAHSGSTSFVTTAPAATVDPRPIRTPGRTIAPAPIQQSSSMTIGKAKEVPKASWRAFHWLSCVPVQMQTSGPMRTRSPMVTGALS</sequence>
<feature type="region of interest" description="Disordered" evidence="1">
    <location>
        <begin position="1"/>
        <end position="54"/>
    </location>
</feature>
<feature type="compositionally biased region" description="Polar residues" evidence="1">
    <location>
        <begin position="9"/>
        <end position="19"/>
    </location>
</feature>
<organism evidence="2 3">
    <name type="scientific">Stachybotrys elegans</name>
    <dbReference type="NCBI Taxonomy" id="80388"/>
    <lineage>
        <taxon>Eukaryota</taxon>
        <taxon>Fungi</taxon>
        <taxon>Dikarya</taxon>
        <taxon>Ascomycota</taxon>
        <taxon>Pezizomycotina</taxon>
        <taxon>Sordariomycetes</taxon>
        <taxon>Hypocreomycetidae</taxon>
        <taxon>Hypocreales</taxon>
        <taxon>Stachybotryaceae</taxon>
        <taxon>Stachybotrys</taxon>
    </lineage>
</organism>
<comment type="caution">
    <text evidence="2">The sequence shown here is derived from an EMBL/GenBank/DDBJ whole genome shotgun (WGS) entry which is preliminary data.</text>
</comment>
<evidence type="ECO:0000313" key="3">
    <source>
        <dbReference type="Proteomes" id="UP000813444"/>
    </source>
</evidence>
<proteinExistence type="predicted"/>
<gene>
    <name evidence="2" type="ORF">B0I35DRAFT_439582</name>
</gene>
<name>A0A8K0SNL9_9HYPO</name>
<keyword evidence="3" id="KW-1185">Reference proteome</keyword>
<reference evidence="2" key="1">
    <citation type="journal article" date="2021" name="Nat. Commun.">
        <title>Genetic determinants of endophytism in the Arabidopsis root mycobiome.</title>
        <authorList>
            <person name="Mesny F."/>
            <person name="Miyauchi S."/>
            <person name="Thiergart T."/>
            <person name="Pickel B."/>
            <person name="Atanasova L."/>
            <person name="Karlsson M."/>
            <person name="Huettel B."/>
            <person name="Barry K.W."/>
            <person name="Haridas S."/>
            <person name="Chen C."/>
            <person name="Bauer D."/>
            <person name="Andreopoulos W."/>
            <person name="Pangilinan J."/>
            <person name="LaButti K."/>
            <person name="Riley R."/>
            <person name="Lipzen A."/>
            <person name="Clum A."/>
            <person name="Drula E."/>
            <person name="Henrissat B."/>
            <person name="Kohler A."/>
            <person name="Grigoriev I.V."/>
            <person name="Martin F.M."/>
            <person name="Hacquard S."/>
        </authorList>
    </citation>
    <scope>NUCLEOTIDE SEQUENCE</scope>
    <source>
        <strain evidence="2">MPI-CAGE-CH-0235</strain>
    </source>
</reference>
<dbReference type="OrthoDB" id="5351653at2759"/>
<dbReference type="AlphaFoldDB" id="A0A8K0SNL9"/>
<dbReference type="Proteomes" id="UP000813444">
    <property type="component" value="Unassembled WGS sequence"/>
</dbReference>
<evidence type="ECO:0000256" key="1">
    <source>
        <dbReference type="SAM" id="MobiDB-lite"/>
    </source>
</evidence>
<dbReference type="EMBL" id="JAGPNK010000012">
    <property type="protein sequence ID" value="KAH7310717.1"/>
    <property type="molecule type" value="Genomic_DNA"/>
</dbReference>
<evidence type="ECO:0000313" key="2">
    <source>
        <dbReference type="EMBL" id="KAH7310717.1"/>
    </source>
</evidence>